<keyword evidence="1" id="KW-1133">Transmembrane helix</keyword>
<keyword evidence="1" id="KW-0812">Transmembrane</keyword>
<dbReference type="EMBL" id="DVJP01000009">
    <property type="protein sequence ID" value="HIS75290.1"/>
    <property type="molecule type" value="Genomic_DNA"/>
</dbReference>
<reference evidence="2" key="1">
    <citation type="submission" date="2020-10" db="EMBL/GenBank/DDBJ databases">
        <authorList>
            <person name="Gilroy R."/>
        </authorList>
    </citation>
    <scope>NUCLEOTIDE SEQUENCE</scope>
    <source>
        <strain evidence="2">CHK199-13235</strain>
    </source>
</reference>
<keyword evidence="1" id="KW-0472">Membrane</keyword>
<evidence type="ECO:0008006" key="4">
    <source>
        <dbReference type="Google" id="ProtNLM"/>
    </source>
</evidence>
<evidence type="ECO:0000313" key="2">
    <source>
        <dbReference type="EMBL" id="HIS75290.1"/>
    </source>
</evidence>
<evidence type="ECO:0000256" key="1">
    <source>
        <dbReference type="SAM" id="Phobius"/>
    </source>
</evidence>
<accession>A0A9D1JYJ6</accession>
<sequence length="47" mass="5192">MHIDVAAFLESLKIMGIGMLGIFIVTMVLIGVMVLLTKAFPEKKEDK</sequence>
<dbReference type="Proteomes" id="UP000824002">
    <property type="component" value="Unassembled WGS sequence"/>
</dbReference>
<reference evidence="2" key="2">
    <citation type="journal article" date="2021" name="PeerJ">
        <title>Extensive microbial diversity within the chicken gut microbiome revealed by metagenomics and culture.</title>
        <authorList>
            <person name="Gilroy R."/>
            <person name="Ravi A."/>
            <person name="Getino M."/>
            <person name="Pursley I."/>
            <person name="Horton D.L."/>
            <person name="Alikhan N.F."/>
            <person name="Baker D."/>
            <person name="Gharbi K."/>
            <person name="Hall N."/>
            <person name="Watson M."/>
            <person name="Adriaenssens E.M."/>
            <person name="Foster-Nyarko E."/>
            <person name="Jarju S."/>
            <person name="Secka A."/>
            <person name="Antonio M."/>
            <person name="Oren A."/>
            <person name="Chaudhuri R.R."/>
            <person name="La Ragione R."/>
            <person name="Hildebrand F."/>
            <person name="Pallen M.J."/>
        </authorList>
    </citation>
    <scope>NUCLEOTIDE SEQUENCE</scope>
    <source>
        <strain evidence="2">CHK199-13235</strain>
    </source>
</reference>
<proteinExistence type="predicted"/>
<name>A0A9D1JYJ6_9FIRM</name>
<feature type="transmembrane region" description="Helical" evidence="1">
    <location>
        <begin position="14"/>
        <end position="37"/>
    </location>
</feature>
<protein>
    <recommendedName>
        <fullName evidence="4">Oxaloacetate decarboxylase</fullName>
    </recommendedName>
</protein>
<organism evidence="2 3">
    <name type="scientific">Candidatus Merdivicinus excrementipullorum</name>
    <dbReference type="NCBI Taxonomy" id="2840867"/>
    <lineage>
        <taxon>Bacteria</taxon>
        <taxon>Bacillati</taxon>
        <taxon>Bacillota</taxon>
        <taxon>Clostridia</taxon>
        <taxon>Eubacteriales</taxon>
        <taxon>Oscillospiraceae</taxon>
        <taxon>Oscillospiraceae incertae sedis</taxon>
        <taxon>Candidatus Merdivicinus</taxon>
    </lineage>
</organism>
<dbReference type="AlphaFoldDB" id="A0A9D1JYJ6"/>
<gene>
    <name evidence="2" type="ORF">IAB51_00625</name>
</gene>
<evidence type="ECO:0000313" key="3">
    <source>
        <dbReference type="Proteomes" id="UP000824002"/>
    </source>
</evidence>
<comment type="caution">
    <text evidence="2">The sequence shown here is derived from an EMBL/GenBank/DDBJ whole genome shotgun (WGS) entry which is preliminary data.</text>
</comment>